<dbReference type="AlphaFoldDB" id="A0AAD6XPC8"/>
<evidence type="ECO:0000313" key="4">
    <source>
        <dbReference type="Proteomes" id="UP001222325"/>
    </source>
</evidence>
<dbReference type="InterPro" id="IPR043129">
    <property type="entry name" value="ATPase_NBD"/>
</dbReference>
<comment type="caution">
    <text evidence="3">The sequence shown here is derived from an EMBL/GenBank/DDBJ whole genome shotgun (WGS) entry which is preliminary data.</text>
</comment>
<evidence type="ECO:0000256" key="2">
    <source>
        <dbReference type="ARBA" id="ARBA00022840"/>
    </source>
</evidence>
<dbReference type="EMBL" id="JARJCN010000016">
    <property type="protein sequence ID" value="KAJ7093299.1"/>
    <property type="molecule type" value="Genomic_DNA"/>
</dbReference>
<keyword evidence="2" id="KW-0067">ATP-binding</keyword>
<protein>
    <submittedName>
        <fullName evidence="3">Uncharacterized protein</fullName>
    </submittedName>
</protein>
<gene>
    <name evidence="3" type="ORF">B0H15DRAFT_155820</name>
</gene>
<dbReference type="Pfam" id="PF00012">
    <property type="entry name" value="HSP70"/>
    <property type="match status" value="1"/>
</dbReference>
<proteinExistence type="predicted"/>
<organism evidence="3 4">
    <name type="scientific">Mycena belliarum</name>
    <dbReference type="NCBI Taxonomy" id="1033014"/>
    <lineage>
        <taxon>Eukaryota</taxon>
        <taxon>Fungi</taxon>
        <taxon>Dikarya</taxon>
        <taxon>Basidiomycota</taxon>
        <taxon>Agaricomycotina</taxon>
        <taxon>Agaricomycetes</taxon>
        <taxon>Agaricomycetidae</taxon>
        <taxon>Agaricales</taxon>
        <taxon>Marasmiineae</taxon>
        <taxon>Mycenaceae</taxon>
        <taxon>Mycena</taxon>
    </lineage>
</organism>
<evidence type="ECO:0000256" key="1">
    <source>
        <dbReference type="ARBA" id="ARBA00022741"/>
    </source>
</evidence>
<dbReference type="GO" id="GO:0140662">
    <property type="term" value="F:ATP-dependent protein folding chaperone"/>
    <property type="evidence" value="ECO:0007669"/>
    <property type="project" value="InterPro"/>
</dbReference>
<reference evidence="3" key="1">
    <citation type="submission" date="2023-03" db="EMBL/GenBank/DDBJ databases">
        <title>Massive genome expansion in bonnet fungi (Mycena s.s.) driven by repeated elements and novel gene families across ecological guilds.</title>
        <authorList>
            <consortium name="Lawrence Berkeley National Laboratory"/>
            <person name="Harder C.B."/>
            <person name="Miyauchi S."/>
            <person name="Viragh M."/>
            <person name="Kuo A."/>
            <person name="Thoen E."/>
            <person name="Andreopoulos B."/>
            <person name="Lu D."/>
            <person name="Skrede I."/>
            <person name="Drula E."/>
            <person name="Henrissat B."/>
            <person name="Morin E."/>
            <person name="Kohler A."/>
            <person name="Barry K."/>
            <person name="LaButti K."/>
            <person name="Morin E."/>
            <person name="Salamov A."/>
            <person name="Lipzen A."/>
            <person name="Mereny Z."/>
            <person name="Hegedus B."/>
            <person name="Baldrian P."/>
            <person name="Stursova M."/>
            <person name="Weitz H."/>
            <person name="Taylor A."/>
            <person name="Grigoriev I.V."/>
            <person name="Nagy L.G."/>
            <person name="Martin F."/>
            <person name="Kauserud H."/>
        </authorList>
    </citation>
    <scope>NUCLEOTIDE SEQUENCE</scope>
    <source>
        <strain evidence="3">CBHHK173m</strain>
    </source>
</reference>
<name>A0AAD6XPC8_9AGAR</name>
<evidence type="ECO:0000313" key="3">
    <source>
        <dbReference type="EMBL" id="KAJ7093299.1"/>
    </source>
</evidence>
<sequence length="330" mass="35766">MEGYGLRMLPPPAAREAPKVPIQWGETGPIISIGTNPINSAALFSAKEAPELVWLSVESMCKSFKIWEEDGKSRLSCVNLPPGPCQCQPANLLSCTSIGGTPYSVRELIRSSYPSHISSTDGFNAHKQTSRRARRTSYSEATSIASALLSELRAMAERYHGRPITQAVLTVPSDFGNEERRLIRDAALFAHLSPGPSLTRRWPWLQPTAFGLGGRAQHSHALILDVGSTAHAALLGIINSVIQVLARAYNDSLGGDAFTRLISADGLPRLAQRRAGHRAGRGPRGPGRDSEYQAIIRGIRGHRAPDYKIIVRFVGALLRKANLPPTSGQI</sequence>
<accession>A0AAD6XPC8</accession>
<dbReference type="Gene3D" id="3.30.30.30">
    <property type="match status" value="1"/>
</dbReference>
<keyword evidence="4" id="KW-1185">Reference proteome</keyword>
<dbReference type="GO" id="GO:0005524">
    <property type="term" value="F:ATP binding"/>
    <property type="evidence" value="ECO:0007669"/>
    <property type="project" value="UniProtKB-KW"/>
</dbReference>
<dbReference type="InterPro" id="IPR013126">
    <property type="entry name" value="Hsp_70_fam"/>
</dbReference>
<dbReference type="Gene3D" id="3.30.420.40">
    <property type="match status" value="2"/>
</dbReference>
<dbReference type="Proteomes" id="UP001222325">
    <property type="component" value="Unassembled WGS sequence"/>
</dbReference>
<keyword evidence="1" id="KW-0547">Nucleotide-binding</keyword>
<dbReference type="SUPFAM" id="SSF53067">
    <property type="entry name" value="Actin-like ATPase domain"/>
    <property type="match status" value="1"/>
</dbReference>